<organism evidence="2 3">
    <name type="scientific">Pannus brasiliensis CCIBt3594</name>
    <dbReference type="NCBI Taxonomy" id="1427578"/>
    <lineage>
        <taxon>Bacteria</taxon>
        <taxon>Bacillati</taxon>
        <taxon>Cyanobacteriota</taxon>
        <taxon>Cyanophyceae</taxon>
        <taxon>Oscillatoriophycideae</taxon>
        <taxon>Chroococcales</taxon>
        <taxon>Microcystaceae</taxon>
        <taxon>Pannus</taxon>
    </lineage>
</organism>
<protein>
    <submittedName>
        <fullName evidence="2">Uncharacterized protein</fullName>
    </submittedName>
</protein>
<keyword evidence="3" id="KW-1185">Reference proteome</keyword>
<dbReference type="Proteomes" id="UP001328733">
    <property type="component" value="Unassembled WGS sequence"/>
</dbReference>
<gene>
    <name evidence="2" type="ORF">V0288_21840</name>
</gene>
<dbReference type="EMBL" id="JBAFSM010000060">
    <property type="protein sequence ID" value="MEG3439785.1"/>
    <property type="molecule type" value="Genomic_DNA"/>
</dbReference>
<accession>A0AAW9QPT8</accession>
<dbReference type="RefSeq" id="WP_332867264.1">
    <property type="nucleotide sequence ID" value="NZ_JBAFSM010000060.1"/>
</dbReference>
<comment type="caution">
    <text evidence="2">The sequence shown here is derived from an EMBL/GenBank/DDBJ whole genome shotgun (WGS) entry which is preliminary data.</text>
</comment>
<sequence length="162" mass="17600">MGKITIDTLSGVTALISSRFFLVPLTLALGVFPVSIANPSPASIVRPGSARPSEREVPRSVPRRPLNPSEIPGTRETDLDRYWRLAYNAAVSGDFDTAIINYRRAGAGATGDCDRQHARAGEQAAKEAKTLLKTEGEGSKPTQFFWGRLQELTRSLSCVTVR</sequence>
<dbReference type="AlphaFoldDB" id="A0AAW9QPT8"/>
<evidence type="ECO:0000313" key="3">
    <source>
        <dbReference type="Proteomes" id="UP001328733"/>
    </source>
</evidence>
<feature type="region of interest" description="Disordered" evidence="1">
    <location>
        <begin position="42"/>
        <end position="73"/>
    </location>
</feature>
<evidence type="ECO:0000256" key="1">
    <source>
        <dbReference type="SAM" id="MobiDB-lite"/>
    </source>
</evidence>
<name>A0AAW9QPT8_9CHRO</name>
<reference evidence="2 3" key="1">
    <citation type="submission" date="2024-01" db="EMBL/GenBank/DDBJ databases">
        <title>Genomic insights into the taxonomy and metabolism of the cyanobacterium Pannus brasiliensis CCIBt3594.</title>
        <authorList>
            <person name="Machado M."/>
            <person name="Botero N.B."/>
            <person name="Andreote A.P.D."/>
            <person name="Feitosa A.M.T."/>
            <person name="Popin R."/>
            <person name="Sivonen K."/>
            <person name="Fiore M.F."/>
        </authorList>
    </citation>
    <scope>NUCLEOTIDE SEQUENCE [LARGE SCALE GENOMIC DNA]</scope>
    <source>
        <strain evidence="2 3">CCIBt3594</strain>
    </source>
</reference>
<evidence type="ECO:0000313" key="2">
    <source>
        <dbReference type="EMBL" id="MEG3439785.1"/>
    </source>
</evidence>
<proteinExistence type="predicted"/>